<gene>
    <name evidence="2" type="primary">20349636</name>
    <name evidence="1" type="ORF">GGTG_09178</name>
</gene>
<organism evidence="1">
    <name type="scientific">Gaeumannomyces tritici (strain R3-111a-1)</name>
    <name type="common">Wheat and barley take-all root rot fungus</name>
    <name type="synonym">Gaeumannomyces graminis var. tritici</name>
    <dbReference type="NCBI Taxonomy" id="644352"/>
    <lineage>
        <taxon>Eukaryota</taxon>
        <taxon>Fungi</taxon>
        <taxon>Dikarya</taxon>
        <taxon>Ascomycota</taxon>
        <taxon>Pezizomycotina</taxon>
        <taxon>Sordariomycetes</taxon>
        <taxon>Sordariomycetidae</taxon>
        <taxon>Magnaporthales</taxon>
        <taxon>Magnaporthaceae</taxon>
        <taxon>Gaeumannomyces</taxon>
    </lineage>
</organism>
<dbReference type="Proteomes" id="UP000006039">
    <property type="component" value="Unassembled WGS sequence"/>
</dbReference>
<dbReference type="eggNOG" id="ENOG502SJ4R">
    <property type="taxonomic scope" value="Eukaryota"/>
</dbReference>
<reference evidence="1" key="3">
    <citation type="submission" date="2010-09" db="EMBL/GenBank/DDBJ databases">
        <title>Annotation of Gaeumannomyces graminis var. tritici R3-111a-1.</title>
        <authorList>
            <consortium name="The Broad Institute Genome Sequencing Platform"/>
            <person name="Ma L.-J."/>
            <person name="Dead R."/>
            <person name="Young S.K."/>
            <person name="Zeng Q."/>
            <person name="Gargeya S."/>
            <person name="Fitzgerald M."/>
            <person name="Haas B."/>
            <person name="Abouelleil A."/>
            <person name="Alvarado L."/>
            <person name="Arachchi H.M."/>
            <person name="Berlin A."/>
            <person name="Brown A."/>
            <person name="Chapman S.B."/>
            <person name="Chen Z."/>
            <person name="Dunbar C."/>
            <person name="Freedman E."/>
            <person name="Gearin G."/>
            <person name="Gellesch M."/>
            <person name="Goldberg J."/>
            <person name="Griggs A."/>
            <person name="Gujja S."/>
            <person name="Heiman D."/>
            <person name="Howarth C."/>
            <person name="Larson L."/>
            <person name="Lui A."/>
            <person name="MacDonald P.J.P."/>
            <person name="Mehta T."/>
            <person name="Montmayeur A."/>
            <person name="Murphy C."/>
            <person name="Neiman D."/>
            <person name="Pearson M."/>
            <person name="Priest M."/>
            <person name="Roberts A."/>
            <person name="Saif S."/>
            <person name="Shea T."/>
            <person name="Shenoy N."/>
            <person name="Sisk P."/>
            <person name="Stolte C."/>
            <person name="Sykes S."/>
            <person name="Yandava C."/>
            <person name="Wortman J."/>
            <person name="Nusbaum C."/>
            <person name="Birren B."/>
        </authorList>
    </citation>
    <scope>NUCLEOTIDE SEQUENCE</scope>
    <source>
        <strain evidence="1">R3-111a-1</strain>
    </source>
</reference>
<evidence type="ECO:0000313" key="2">
    <source>
        <dbReference type="EnsemblFungi" id="EJT72312"/>
    </source>
</evidence>
<protein>
    <submittedName>
        <fullName evidence="1 2">Uncharacterized protein</fullName>
    </submittedName>
</protein>
<reference evidence="2" key="4">
    <citation type="journal article" date="2015" name="G3 (Bethesda)">
        <title>Genome sequences of three phytopathogenic species of the Magnaporthaceae family of fungi.</title>
        <authorList>
            <person name="Okagaki L.H."/>
            <person name="Nunes C.C."/>
            <person name="Sailsbery J."/>
            <person name="Clay B."/>
            <person name="Brown D."/>
            <person name="John T."/>
            <person name="Oh Y."/>
            <person name="Young N."/>
            <person name="Fitzgerald M."/>
            <person name="Haas B.J."/>
            <person name="Zeng Q."/>
            <person name="Young S."/>
            <person name="Adiconis X."/>
            <person name="Fan L."/>
            <person name="Levin J.Z."/>
            <person name="Mitchell T.K."/>
            <person name="Okubara P.A."/>
            <person name="Farman M.L."/>
            <person name="Kohn L.M."/>
            <person name="Birren B."/>
            <person name="Ma L.-J."/>
            <person name="Dean R.A."/>
        </authorList>
    </citation>
    <scope>NUCLEOTIDE SEQUENCE</scope>
    <source>
        <strain evidence="2">R3-111a-1</strain>
    </source>
</reference>
<sequence>MDCSPPPSASLTSPDRTCPELKTADWDRKRGTYSYHRFDDRIRGPASVGGAEFGKVQVDLKWNFRQSQWGCIDGDKPAGILYLEIGLHQQVDYKLASIVVEVTLEDIPPKDGDSGPEEDVPVQMTDWFGPKQILGREHVQHVTKDSKFQPSLEGFGFGIGGVGKSSQSETLVRSRWEFAGRLKRPNRTKTRTVGGTHYKTLQWTVSENELESARNNTMHVAFTFEHGGQPFHMHAKVEGTLRSKRDRFVNGLRNLTFGPRRDRPGDVWTTYVGTYTGYRMPLDELAEGLDLAMQERNWRSRPTEVPEPQQATFEQIQPPPHAPPTTEALAIEQEQEAASVCAEQGEPGVAPAAHTRLSRPDPFLYLAPTPESERQDVLKRLAMAGQPFAAPSTAEKVPNTPVCRIDHLQSLVGNNLVPAPDLSVFHFGV</sequence>
<evidence type="ECO:0000313" key="3">
    <source>
        <dbReference type="Proteomes" id="UP000006039"/>
    </source>
</evidence>
<dbReference type="EnsemblFungi" id="EJT72312">
    <property type="protein sequence ID" value="EJT72312"/>
    <property type="gene ID" value="GGTG_09178"/>
</dbReference>
<dbReference type="AlphaFoldDB" id="J3P6N6"/>
<proteinExistence type="predicted"/>
<dbReference type="VEuPathDB" id="FungiDB:GGTG_09178"/>
<dbReference type="STRING" id="644352.J3P6N6"/>
<dbReference type="GeneID" id="20349636"/>
<reference evidence="2" key="5">
    <citation type="submission" date="2018-04" db="UniProtKB">
        <authorList>
            <consortium name="EnsemblFungi"/>
        </authorList>
    </citation>
    <scope>IDENTIFICATION</scope>
    <source>
        <strain evidence="2">R3-111a-1</strain>
    </source>
</reference>
<name>J3P6N6_GAET3</name>
<reference evidence="3" key="1">
    <citation type="submission" date="2010-07" db="EMBL/GenBank/DDBJ databases">
        <title>The genome sequence of Gaeumannomyces graminis var. tritici strain R3-111a-1.</title>
        <authorList>
            <consortium name="The Broad Institute Genome Sequencing Platform"/>
            <person name="Ma L.-J."/>
            <person name="Dead R."/>
            <person name="Young S."/>
            <person name="Zeng Q."/>
            <person name="Koehrsen M."/>
            <person name="Alvarado L."/>
            <person name="Berlin A."/>
            <person name="Chapman S.B."/>
            <person name="Chen Z."/>
            <person name="Freedman E."/>
            <person name="Gellesch M."/>
            <person name="Goldberg J."/>
            <person name="Griggs A."/>
            <person name="Gujja S."/>
            <person name="Heilman E.R."/>
            <person name="Heiman D."/>
            <person name="Hepburn T."/>
            <person name="Howarth C."/>
            <person name="Jen D."/>
            <person name="Larson L."/>
            <person name="Mehta T."/>
            <person name="Neiman D."/>
            <person name="Pearson M."/>
            <person name="Roberts A."/>
            <person name="Saif S."/>
            <person name="Shea T."/>
            <person name="Shenoy N."/>
            <person name="Sisk P."/>
            <person name="Stolte C."/>
            <person name="Sykes S."/>
            <person name="Walk T."/>
            <person name="White J."/>
            <person name="Yandava C."/>
            <person name="Haas B."/>
            <person name="Nusbaum C."/>
            <person name="Birren B."/>
        </authorList>
    </citation>
    <scope>NUCLEOTIDE SEQUENCE [LARGE SCALE GENOMIC DNA]</scope>
    <source>
        <strain evidence="3">R3-111a-1</strain>
    </source>
</reference>
<accession>J3P6N6</accession>
<dbReference type="OrthoDB" id="3922785at2759"/>
<reference evidence="1" key="2">
    <citation type="submission" date="2010-07" db="EMBL/GenBank/DDBJ databases">
        <authorList>
            <consortium name="The Broad Institute Genome Sequencing Platform"/>
            <consortium name="Broad Institute Genome Sequencing Center for Infectious Disease"/>
            <person name="Ma L.-J."/>
            <person name="Dead R."/>
            <person name="Young S."/>
            <person name="Zeng Q."/>
            <person name="Koehrsen M."/>
            <person name="Alvarado L."/>
            <person name="Berlin A."/>
            <person name="Chapman S.B."/>
            <person name="Chen Z."/>
            <person name="Freedman E."/>
            <person name="Gellesch M."/>
            <person name="Goldberg J."/>
            <person name="Griggs A."/>
            <person name="Gujja S."/>
            <person name="Heilman E.R."/>
            <person name="Heiman D."/>
            <person name="Hepburn T."/>
            <person name="Howarth C."/>
            <person name="Jen D."/>
            <person name="Larson L."/>
            <person name="Mehta T."/>
            <person name="Neiman D."/>
            <person name="Pearson M."/>
            <person name="Roberts A."/>
            <person name="Saif S."/>
            <person name="Shea T."/>
            <person name="Shenoy N."/>
            <person name="Sisk P."/>
            <person name="Stolte C."/>
            <person name="Sykes S."/>
            <person name="Walk T."/>
            <person name="White J."/>
            <person name="Yandava C."/>
            <person name="Haas B."/>
            <person name="Nusbaum C."/>
            <person name="Birren B."/>
        </authorList>
    </citation>
    <scope>NUCLEOTIDE SEQUENCE</scope>
    <source>
        <strain evidence="1">R3-111a-1</strain>
    </source>
</reference>
<dbReference type="RefSeq" id="XP_009225286.1">
    <property type="nucleotide sequence ID" value="XM_009227022.1"/>
</dbReference>
<dbReference type="EMBL" id="GL385399">
    <property type="protein sequence ID" value="EJT72312.1"/>
    <property type="molecule type" value="Genomic_DNA"/>
</dbReference>
<dbReference type="HOGENOM" id="CLU_036416_0_0_1"/>
<evidence type="ECO:0000313" key="1">
    <source>
        <dbReference type="EMBL" id="EJT72312.1"/>
    </source>
</evidence>
<keyword evidence="3" id="KW-1185">Reference proteome</keyword>